<keyword evidence="8 12" id="KW-0812">Transmembrane</keyword>
<evidence type="ECO:0000256" key="11">
    <source>
        <dbReference type="ARBA" id="ARBA00023136"/>
    </source>
</evidence>
<keyword evidence="9 12" id="KW-0201">Cytochrome c-type biogenesis</keyword>
<keyword evidence="6 12" id="KW-1003">Cell membrane</keyword>
<sequence>MGIGALFTAEFWAMGGHGFFVWSAYGFCFAVLAALALGAWRMTARAERELAALDPERAARRRNG</sequence>
<evidence type="ECO:0000256" key="9">
    <source>
        <dbReference type="ARBA" id="ARBA00022748"/>
    </source>
</evidence>
<evidence type="ECO:0000256" key="6">
    <source>
        <dbReference type="ARBA" id="ARBA00022475"/>
    </source>
</evidence>
<dbReference type="EMBL" id="JAGMWN010000006">
    <property type="protein sequence ID" value="MBP5858066.1"/>
    <property type="molecule type" value="Genomic_DNA"/>
</dbReference>
<comment type="similarity">
    <text evidence="3 12">Belongs to the CcmD/CycX/HelD family.</text>
</comment>
<keyword evidence="5 12" id="KW-0813">Transport</keyword>
<keyword evidence="11 12" id="KW-0472">Membrane</keyword>
<dbReference type="RefSeq" id="WP_210682645.1">
    <property type="nucleotide sequence ID" value="NZ_JAGMWN010000006.1"/>
</dbReference>
<dbReference type="GO" id="GO:0015886">
    <property type="term" value="P:heme transport"/>
    <property type="evidence" value="ECO:0007669"/>
    <property type="project" value="InterPro"/>
</dbReference>
<keyword evidence="7 12" id="KW-0997">Cell inner membrane</keyword>
<dbReference type="Pfam" id="PF04995">
    <property type="entry name" value="CcmD"/>
    <property type="match status" value="1"/>
</dbReference>
<evidence type="ECO:0000256" key="5">
    <source>
        <dbReference type="ARBA" id="ARBA00022448"/>
    </source>
</evidence>
<keyword evidence="10 12" id="KW-1133">Transmembrane helix</keyword>
<evidence type="ECO:0000256" key="8">
    <source>
        <dbReference type="ARBA" id="ARBA00022692"/>
    </source>
</evidence>
<evidence type="ECO:0000256" key="2">
    <source>
        <dbReference type="ARBA" id="ARBA00004377"/>
    </source>
</evidence>
<evidence type="ECO:0000256" key="12">
    <source>
        <dbReference type="RuleBase" id="RU363101"/>
    </source>
</evidence>
<comment type="function">
    <text evidence="1 12">Required for the export of heme to the periplasm for the biogenesis of c-type cytochromes.</text>
</comment>
<dbReference type="GO" id="GO:0017004">
    <property type="term" value="P:cytochrome complex assembly"/>
    <property type="evidence" value="ECO:0007669"/>
    <property type="project" value="UniProtKB-KW"/>
</dbReference>
<accession>A0A8J7SP26</accession>
<proteinExistence type="inferred from homology"/>
<dbReference type="InterPro" id="IPR007078">
    <property type="entry name" value="Haem_export_protD_CcmD"/>
</dbReference>
<feature type="transmembrane region" description="Helical" evidence="12">
    <location>
        <begin position="20"/>
        <end position="40"/>
    </location>
</feature>
<protein>
    <recommendedName>
        <fullName evidence="4 12">Heme exporter protein D</fullName>
    </recommendedName>
</protein>
<evidence type="ECO:0000313" key="13">
    <source>
        <dbReference type="EMBL" id="MBP5858066.1"/>
    </source>
</evidence>
<gene>
    <name evidence="13" type="primary">ccmD</name>
    <name evidence="13" type="ORF">KAJ83_13690</name>
</gene>
<evidence type="ECO:0000256" key="3">
    <source>
        <dbReference type="ARBA" id="ARBA00008741"/>
    </source>
</evidence>
<evidence type="ECO:0000256" key="4">
    <source>
        <dbReference type="ARBA" id="ARBA00016461"/>
    </source>
</evidence>
<comment type="subcellular location">
    <subcellularLocation>
        <location evidence="2 12">Cell inner membrane</location>
        <topology evidence="2 12">Single-pass membrane protein</topology>
    </subcellularLocation>
</comment>
<evidence type="ECO:0000256" key="10">
    <source>
        <dbReference type="ARBA" id="ARBA00022989"/>
    </source>
</evidence>
<evidence type="ECO:0000256" key="7">
    <source>
        <dbReference type="ARBA" id="ARBA00022519"/>
    </source>
</evidence>
<name>A0A8J7SP26_9PROT</name>
<evidence type="ECO:0000256" key="1">
    <source>
        <dbReference type="ARBA" id="ARBA00002442"/>
    </source>
</evidence>
<dbReference type="Proteomes" id="UP000672602">
    <property type="component" value="Unassembled WGS sequence"/>
</dbReference>
<dbReference type="AlphaFoldDB" id="A0A8J7SP26"/>
<reference evidence="13" key="1">
    <citation type="submission" date="2021-04" db="EMBL/GenBank/DDBJ databases">
        <authorList>
            <person name="Zhang D.-C."/>
        </authorList>
    </citation>
    <scope>NUCLEOTIDE SEQUENCE</scope>
    <source>
        <strain evidence="13">CGMCC 1.15697</strain>
    </source>
</reference>
<dbReference type="GO" id="GO:0005886">
    <property type="term" value="C:plasma membrane"/>
    <property type="evidence" value="ECO:0007669"/>
    <property type="project" value="UniProtKB-SubCell"/>
</dbReference>
<keyword evidence="14" id="KW-1185">Reference proteome</keyword>
<dbReference type="NCBIfam" id="TIGR03141">
    <property type="entry name" value="cytochro_ccmD"/>
    <property type="match status" value="1"/>
</dbReference>
<organism evidence="13 14">
    <name type="scientific">Marivibrio halodurans</name>
    <dbReference type="NCBI Taxonomy" id="2039722"/>
    <lineage>
        <taxon>Bacteria</taxon>
        <taxon>Pseudomonadati</taxon>
        <taxon>Pseudomonadota</taxon>
        <taxon>Alphaproteobacteria</taxon>
        <taxon>Rhodospirillales</taxon>
        <taxon>Rhodospirillaceae</taxon>
        <taxon>Marivibrio</taxon>
    </lineage>
</organism>
<evidence type="ECO:0000313" key="14">
    <source>
        <dbReference type="Proteomes" id="UP000672602"/>
    </source>
</evidence>
<comment type="caution">
    <text evidence="13">The sequence shown here is derived from an EMBL/GenBank/DDBJ whole genome shotgun (WGS) entry which is preliminary data.</text>
</comment>